<dbReference type="GO" id="GO:0004674">
    <property type="term" value="F:protein serine/threonine kinase activity"/>
    <property type="evidence" value="ECO:0007669"/>
    <property type="project" value="UniProtKB-KW"/>
</dbReference>
<evidence type="ECO:0000259" key="10">
    <source>
        <dbReference type="PROSITE" id="PS50011"/>
    </source>
</evidence>
<evidence type="ECO:0000256" key="2">
    <source>
        <dbReference type="ARBA" id="ARBA00022679"/>
    </source>
</evidence>
<gene>
    <name evidence="11" type="ORF">CHIRRI_LOCUS2438</name>
</gene>
<dbReference type="PANTHER" id="PTHR11584:SF394">
    <property type="entry name" value="APOPTOTIC SIGNAL-REGULATING KINASE 1, ISOFORM C"/>
    <property type="match status" value="1"/>
</dbReference>
<dbReference type="InterPro" id="IPR011009">
    <property type="entry name" value="Kinase-like_dom_sf"/>
</dbReference>
<dbReference type="Pfam" id="PF20309">
    <property type="entry name" value="DRHyd-ASK"/>
    <property type="match status" value="1"/>
</dbReference>
<dbReference type="OrthoDB" id="275301at2759"/>
<evidence type="ECO:0000256" key="4">
    <source>
        <dbReference type="ARBA" id="ARBA00022741"/>
    </source>
</evidence>
<proteinExistence type="predicted"/>
<dbReference type="PANTHER" id="PTHR11584">
    <property type="entry name" value="SERINE/THREONINE PROTEIN KINASE"/>
    <property type="match status" value="1"/>
</dbReference>
<evidence type="ECO:0000256" key="6">
    <source>
        <dbReference type="ARBA" id="ARBA00022840"/>
    </source>
</evidence>
<dbReference type="PROSITE" id="PS50011">
    <property type="entry name" value="PROTEIN_KINASE_DOM"/>
    <property type="match status" value="1"/>
</dbReference>
<accession>A0A9N9RJT3</accession>
<protein>
    <recommendedName>
        <fullName evidence="10">Protein kinase domain-containing protein</fullName>
    </recommendedName>
</protein>
<evidence type="ECO:0000256" key="7">
    <source>
        <dbReference type="ARBA" id="ARBA00023054"/>
    </source>
</evidence>
<organism evidence="11 12">
    <name type="scientific">Chironomus riparius</name>
    <dbReference type="NCBI Taxonomy" id="315576"/>
    <lineage>
        <taxon>Eukaryota</taxon>
        <taxon>Metazoa</taxon>
        <taxon>Ecdysozoa</taxon>
        <taxon>Arthropoda</taxon>
        <taxon>Hexapoda</taxon>
        <taxon>Insecta</taxon>
        <taxon>Pterygota</taxon>
        <taxon>Neoptera</taxon>
        <taxon>Endopterygota</taxon>
        <taxon>Diptera</taxon>
        <taxon>Nematocera</taxon>
        <taxon>Chironomoidea</taxon>
        <taxon>Chironomidae</taxon>
        <taxon>Chironominae</taxon>
        <taxon>Chironomus</taxon>
    </lineage>
</organism>
<keyword evidence="2" id="KW-0808">Transferase</keyword>
<evidence type="ECO:0000256" key="3">
    <source>
        <dbReference type="ARBA" id="ARBA00022723"/>
    </source>
</evidence>
<reference evidence="11" key="1">
    <citation type="submission" date="2022-01" db="EMBL/GenBank/DDBJ databases">
        <authorList>
            <person name="King R."/>
        </authorList>
    </citation>
    <scope>NUCLEOTIDE SEQUENCE</scope>
</reference>
<evidence type="ECO:0000256" key="9">
    <source>
        <dbReference type="SAM" id="MobiDB-lite"/>
    </source>
</evidence>
<dbReference type="Pfam" id="PF19039">
    <property type="entry name" value="ASK_PH"/>
    <property type="match status" value="1"/>
</dbReference>
<keyword evidence="3" id="KW-0479">Metal-binding</keyword>
<feature type="binding site" evidence="8">
    <location>
        <position position="656"/>
    </location>
    <ligand>
        <name>ATP</name>
        <dbReference type="ChEBI" id="CHEBI:30616"/>
    </ligand>
</feature>
<keyword evidence="1" id="KW-0723">Serine/threonine-protein kinase</keyword>
<dbReference type="InterPro" id="IPR008271">
    <property type="entry name" value="Ser/Thr_kinase_AS"/>
</dbReference>
<dbReference type="EMBL" id="OU895877">
    <property type="protein sequence ID" value="CAG9799472.1"/>
    <property type="molecule type" value="Genomic_DNA"/>
</dbReference>
<name>A0A9N9RJT3_9DIPT</name>
<dbReference type="Gene3D" id="3.30.200.20">
    <property type="entry name" value="Phosphorylase Kinase, domain 1"/>
    <property type="match status" value="1"/>
</dbReference>
<evidence type="ECO:0000313" key="12">
    <source>
        <dbReference type="Proteomes" id="UP001153620"/>
    </source>
</evidence>
<dbReference type="GO" id="GO:0046872">
    <property type="term" value="F:metal ion binding"/>
    <property type="evidence" value="ECO:0007669"/>
    <property type="project" value="UniProtKB-KW"/>
</dbReference>
<keyword evidence="7" id="KW-0175">Coiled coil</keyword>
<dbReference type="InterPro" id="IPR046873">
    <property type="entry name" value="HisK-N-like"/>
</dbReference>
<dbReference type="SMART" id="SM00220">
    <property type="entry name" value="S_TKc"/>
    <property type="match status" value="1"/>
</dbReference>
<feature type="region of interest" description="Disordered" evidence="9">
    <location>
        <begin position="922"/>
        <end position="959"/>
    </location>
</feature>
<dbReference type="InterPro" id="IPR017441">
    <property type="entry name" value="Protein_kinase_ATP_BS"/>
</dbReference>
<reference evidence="11" key="2">
    <citation type="submission" date="2022-10" db="EMBL/GenBank/DDBJ databases">
        <authorList>
            <consortium name="ENA_rothamsted_submissions"/>
            <consortium name="culmorum"/>
            <person name="King R."/>
        </authorList>
    </citation>
    <scope>NUCLEOTIDE SEQUENCE</scope>
</reference>
<evidence type="ECO:0000313" key="11">
    <source>
        <dbReference type="EMBL" id="CAG9799472.1"/>
    </source>
</evidence>
<dbReference type="Pfam" id="PF13281">
    <property type="entry name" value="MAP3K_TRAF_bd"/>
    <property type="match status" value="1"/>
</dbReference>
<dbReference type="Pfam" id="PF20302">
    <property type="entry name" value="HisK-N-like"/>
    <property type="match status" value="1"/>
</dbReference>
<dbReference type="PROSITE" id="PS00108">
    <property type="entry name" value="PROTEIN_KINASE_ST"/>
    <property type="match status" value="1"/>
</dbReference>
<feature type="domain" description="Protein kinase" evidence="10">
    <location>
        <begin position="627"/>
        <end position="885"/>
    </location>
</feature>
<keyword evidence="6 8" id="KW-0067">ATP-binding</keyword>
<evidence type="ECO:0000256" key="8">
    <source>
        <dbReference type="PROSITE-ProRule" id="PRU10141"/>
    </source>
</evidence>
<dbReference type="Gene3D" id="1.10.510.10">
    <property type="entry name" value="Transferase(Phosphotransferase) domain 1"/>
    <property type="match status" value="1"/>
</dbReference>
<dbReference type="InterPro" id="IPR025136">
    <property type="entry name" value="MAP3K_TRAF-bd"/>
</dbReference>
<evidence type="ECO:0000256" key="5">
    <source>
        <dbReference type="ARBA" id="ARBA00022777"/>
    </source>
</evidence>
<dbReference type="PROSITE" id="PS00107">
    <property type="entry name" value="PROTEIN_KINASE_ATP"/>
    <property type="match status" value="1"/>
</dbReference>
<dbReference type="SUPFAM" id="SSF56112">
    <property type="entry name" value="Protein kinase-like (PK-like)"/>
    <property type="match status" value="1"/>
</dbReference>
<keyword evidence="12" id="KW-1185">Reference proteome</keyword>
<keyword evidence="5" id="KW-0418">Kinase</keyword>
<dbReference type="InterPro" id="IPR000719">
    <property type="entry name" value="Prot_kinase_dom"/>
</dbReference>
<dbReference type="InterPro" id="IPR043969">
    <property type="entry name" value="MAP3K_PH"/>
</dbReference>
<dbReference type="InterPro" id="IPR046872">
    <property type="entry name" value="DRHyd-ASK"/>
</dbReference>
<sequence>MSTRGTEDAIEHHLVNTDSSSDIHKSSSNSTKGMGIKEVCLIIDLTETQENYVHRKMAYEEVKLACQSIACNLQLVQFGKLDFGDTNTADIFNSADVAIVDLSIQHQQSSLSYKIGIRESFEMKNNVVLCNDLDQEATLRLKISTSNYMFLPYRLSEEKNSCIITNPVKGGEDIDGNKQQTLYQRVRKILLDAEIQSKAHLKEKFLADLRAIRELNDMDEQKKKLRNMRKRLDDPNVLSGDIFQSYMYSLRDVQDYDAMVNLVNDLQTVPSTQKVMHTGQMSYLYAFALNRRNSSGDREKALQVCIKALEKKKNHFPDMLCLCGRIYKDIFVESNYSDSESLQNAIHWYRKSFEVQPNEYAGINLATLLVIKGDSFGTSQELRHIAIVVNSSIGRRGELSLLTDYWLVATFFEISVLVEDYSKAILAAQCMFKLKPPNWFLKSTIGNIQLINQFRVSHENDLISPERKIFDFWVEFFLEAINTERGTDIRFPIIIFEQQSNKSSNHNVFMPSHLIVNMDVEEKEKRSIEIINICANHENDNCRKRHNFLFTADQIKSVSLYKRDERCLYLYVYQNSDDFQIFFPSVICRQSFYDYILEMTKEGESFVRLDEEFPTEEIKFEYELDENKQKVVLGKGTYGKVYAGRDVFTQMRVAIKEVPEKIFDLVQPLHEEIKLHSQLRHKNIVTYFGSVSEDGFFKIIMEQVPGGSLSALLRSKWGPLKDNESTIAHYSKQILFGLKYLHDQKIVHRDIKGDNVLVNTYSGVIKISDFGTSKRLAGINPKAGTFTGTVNFMAPEIIDQGNRGYGPPADIWAFGCTNVEMATGKPPFIELGSQEAAMFKIGFYKKHPEIPEEMSPMAKKFILRCFTVDVDLRATAAQLLEDPFLSDKLRRSRNLIPSSTSTNTVDFSRSYSVPVDRMVTKPTSIPNTHQQSVSACNTPTTPEFETPSNHFTSPTSHLKSEHKKLSAKSHLSPIQIPTISTVSSIITPSVDVAENEFSSSFRRSSTGVLLSPEVTENDVISSTSKNLAGEANESDGFYLLKKDSQRRQTLSKVLSQDEKKICEVWMEKIANDRSEKIVLNISHLETLIGILRDYITDQKKEGLKKALIQLKKELDFDPTAIDHLHYALFKFQDAVNTVLRSVSIKPHWMFALDNLVKCAVHAGLMVLSPELGANLAGSDRDFGYGDDDDVDELSNSGISTVNSAKIKHHNVKENYDNKILLEQLKILKSENSKLINELLESHKSLQNFLKSSESGVDALKIIVQQFTTFTRNFERSISYGYYSDDQNTRKTSLSVETTPSTEDNNIEKTVHNKLQLPLFKNPQLKSPLRQCHDMKLVEWLTRNGFDEESRVAIGIADFTYEDFIYFSDKDDIRRIGLRAGTEVRIWKLILAHRKKYCSYQVELQRTMTDQVINGYPSETSCFNSYDSTSSTTNSSYDSCE</sequence>
<feature type="compositionally biased region" description="Polar residues" evidence="9">
    <location>
        <begin position="922"/>
        <end position="957"/>
    </location>
</feature>
<dbReference type="Pfam" id="PF00069">
    <property type="entry name" value="Pkinase"/>
    <property type="match status" value="1"/>
</dbReference>
<dbReference type="GO" id="GO:0005524">
    <property type="term" value="F:ATP binding"/>
    <property type="evidence" value="ECO:0007669"/>
    <property type="project" value="UniProtKB-UniRule"/>
</dbReference>
<keyword evidence="4 8" id="KW-0547">Nucleotide-binding</keyword>
<dbReference type="GO" id="GO:0000165">
    <property type="term" value="P:MAPK cascade"/>
    <property type="evidence" value="ECO:0007669"/>
    <property type="project" value="InterPro"/>
</dbReference>
<dbReference type="Proteomes" id="UP001153620">
    <property type="component" value="Chromosome 1"/>
</dbReference>
<evidence type="ECO:0000256" key="1">
    <source>
        <dbReference type="ARBA" id="ARBA00022527"/>
    </source>
</evidence>
<dbReference type="CDD" id="cd06624">
    <property type="entry name" value="STKc_ASK"/>
    <property type="match status" value="1"/>
</dbReference>